<evidence type="ECO:0000256" key="1">
    <source>
        <dbReference type="SAM" id="Phobius"/>
    </source>
</evidence>
<keyword evidence="4" id="KW-1185">Reference proteome</keyword>
<feature type="transmembrane region" description="Helical" evidence="1">
    <location>
        <begin position="85"/>
        <end position="108"/>
    </location>
</feature>
<feature type="transmembrane region" description="Helical" evidence="1">
    <location>
        <begin position="52"/>
        <end position="73"/>
    </location>
</feature>
<dbReference type="PANTHER" id="PTHR34220:SF7">
    <property type="entry name" value="SENSOR HISTIDINE KINASE YPDA"/>
    <property type="match status" value="1"/>
</dbReference>
<name>A0A0S2JZ36_9GAMM</name>
<keyword evidence="1" id="KW-0812">Transmembrane</keyword>
<dbReference type="PATRIC" id="fig|161398.10.peg.872"/>
<evidence type="ECO:0000313" key="4">
    <source>
        <dbReference type="Proteomes" id="UP000061457"/>
    </source>
</evidence>
<dbReference type="InterPro" id="IPR010559">
    <property type="entry name" value="Sig_transdc_His_kin_internal"/>
</dbReference>
<dbReference type="Proteomes" id="UP000061457">
    <property type="component" value="Chromosome I"/>
</dbReference>
<sequence>MAARFKSPDLTSALLPIMVTERGVLAMLVTAQLLATLLAFAPMSIGSAWERLGLISLFIHLVSTISLAAVYGLKSQLEKLNSNLEILTIIAIFQANTLILSLASQYYISDQIDWTIAGQHCLLGLGMQLFFIYLMSIYAERVETIKALSKVELDALYARIRPHFLNNSLNTIAELTHVDPQAAEQATLNLARLSQAAMRTQQLTTLVDEINLSKQYLAIEAWRFGDKFEVVWHIDSCNLASQVPVLSIQPLLENAVNYGIEPSGNKSQIEVSIFDTDEQIVIKITNPTNNFNRSSHSGQGIALSNIKARVELHFGKSASLRTSIQQDQFVSELCIPFGVKA</sequence>
<keyword evidence="1" id="KW-0472">Membrane</keyword>
<dbReference type="InterPro" id="IPR036890">
    <property type="entry name" value="HATPase_C_sf"/>
</dbReference>
<dbReference type="EMBL" id="CP013187">
    <property type="protein sequence ID" value="ALO41376.1"/>
    <property type="molecule type" value="Genomic_DNA"/>
</dbReference>
<evidence type="ECO:0000313" key="3">
    <source>
        <dbReference type="EMBL" id="ALO41376.1"/>
    </source>
</evidence>
<feature type="transmembrane region" description="Helical" evidence="1">
    <location>
        <begin position="24"/>
        <end position="46"/>
    </location>
</feature>
<dbReference type="GO" id="GO:0000155">
    <property type="term" value="F:phosphorelay sensor kinase activity"/>
    <property type="evidence" value="ECO:0007669"/>
    <property type="project" value="InterPro"/>
</dbReference>
<dbReference type="AlphaFoldDB" id="A0A0S2JZ36"/>
<protein>
    <submittedName>
        <fullName evidence="3">Alginate biosynthesis protein</fullName>
    </submittedName>
</protein>
<organism evidence="3 4">
    <name type="scientific">Pseudoalteromonas phenolica</name>
    <dbReference type="NCBI Taxonomy" id="161398"/>
    <lineage>
        <taxon>Bacteria</taxon>
        <taxon>Pseudomonadati</taxon>
        <taxon>Pseudomonadota</taxon>
        <taxon>Gammaproteobacteria</taxon>
        <taxon>Alteromonadales</taxon>
        <taxon>Pseudoalteromonadaceae</taxon>
        <taxon>Pseudoalteromonas</taxon>
    </lineage>
</organism>
<dbReference type="PANTHER" id="PTHR34220">
    <property type="entry name" value="SENSOR HISTIDINE KINASE YPDA"/>
    <property type="match status" value="1"/>
</dbReference>
<proteinExistence type="predicted"/>
<gene>
    <name evidence="3" type="ORF">PP2015_857</name>
</gene>
<dbReference type="KEGG" id="pphe:PP2015_857"/>
<feature type="domain" description="Signal transduction histidine kinase internal region" evidence="2">
    <location>
        <begin position="152"/>
        <end position="228"/>
    </location>
</feature>
<dbReference type="GO" id="GO:0016020">
    <property type="term" value="C:membrane"/>
    <property type="evidence" value="ECO:0007669"/>
    <property type="project" value="InterPro"/>
</dbReference>
<dbReference type="SUPFAM" id="SSF55874">
    <property type="entry name" value="ATPase domain of HSP90 chaperone/DNA topoisomerase II/histidine kinase"/>
    <property type="match status" value="1"/>
</dbReference>
<accession>A0A0S2JZ36</accession>
<dbReference type="STRING" id="161398.PP2015_857"/>
<dbReference type="Gene3D" id="3.30.565.10">
    <property type="entry name" value="Histidine kinase-like ATPase, C-terminal domain"/>
    <property type="match status" value="1"/>
</dbReference>
<keyword evidence="1" id="KW-1133">Transmembrane helix</keyword>
<dbReference type="InterPro" id="IPR050640">
    <property type="entry name" value="Bact_2-comp_sensor_kinase"/>
</dbReference>
<dbReference type="Pfam" id="PF06580">
    <property type="entry name" value="His_kinase"/>
    <property type="match status" value="1"/>
</dbReference>
<dbReference type="OrthoDB" id="2514702at2"/>
<dbReference type="RefSeq" id="WP_083496518.1">
    <property type="nucleotide sequence ID" value="NZ_CP013187.1"/>
</dbReference>
<feature type="transmembrane region" description="Helical" evidence="1">
    <location>
        <begin position="114"/>
        <end position="139"/>
    </location>
</feature>
<reference evidence="4" key="1">
    <citation type="submission" date="2015-11" db="EMBL/GenBank/DDBJ databases">
        <authorList>
            <person name="Kim K.M."/>
        </authorList>
    </citation>
    <scope>NUCLEOTIDE SEQUENCE [LARGE SCALE GENOMIC DNA]</scope>
    <source>
        <strain evidence="4">KCTC 12086</strain>
    </source>
</reference>
<evidence type="ECO:0000259" key="2">
    <source>
        <dbReference type="Pfam" id="PF06580"/>
    </source>
</evidence>